<evidence type="ECO:0000256" key="3">
    <source>
        <dbReference type="ARBA" id="ARBA00023004"/>
    </source>
</evidence>
<gene>
    <name evidence="4" type="ORF">SAMN02745207_02404</name>
</gene>
<keyword evidence="3" id="KW-0408">Iron</keyword>
<dbReference type="InterPro" id="IPR042243">
    <property type="entry name" value="HypD_1"/>
</dbReference>
<dbReference type="AlphaFoldDB" id="A0A1M5VP13"/>
<reference evidence="4 5" key="1">
    <citation type="submission" date="2016-11" db="EMBL/GenBank/DDBJ databases">
        <authorList>
            <person name="Jaros S."/>
            <person name="Januszkiewicz K."/>
            <person name="Wedrychowicz H."/>
        </authorList>
    </citation>
    <scope>NUCLEOTIDE SEQUENCE [LARGE SCALE GENOMIC DNA]</scope>
    <source>
        <strain evidence="4 5">DSM 8605</strain>
    </source>
</reference>
<dbReference type="GO" id="GO:0051604">
    <property type="term" value="P:protein maturation"/>
    <property type="evidence" value="ECO:0007669"/>
    <property type="project" value="TreeGrafter"/>
</dbReference>
<dbReference type="InterPro" id="IPR042244">
    <property type="entry name" value="HypD_2_sf"/>
</dbReference>
<name>A0A1M5VP13_9CLOT</name>
<evidence type="ECO:0000313" key="4">
    <source>
        <dbReference type="EMBL" id="SHH76992.1"/>
    </source>
</evidence>
<organism evidence="4 5">
    <name type="scientific">Clostridium grantii DSM 8605</name>
    <dbReference type="NCBI Taxonomy" id="1121316"/>
    <lineage>
        <taxon>Bacteria</taxon>
        <taxon>Bacillati</taxon>
        <taxon>Bacillota</taxon>
        <taxon>Clostridia</taxon>
        <taxon>Eubacteriales</taxon>
        <taxon>Clostridiaceae</taxon>
        <taxon>Clostridium</taxon>
    </lineage>
</organism>
<dbReference type="PIRSF" id="PIRSF005622">
    <property type="entry name" value="Hydrgn_mat_hypD"/>
    <property type="match status" value="1"/>
</dbReference>
<dbReference type="Gene3D" id="3.40.50.11750">
    <property type="entry name" value="HypD, alpha/beta domain 1"/>
    <property type="match status" value="2"/>
</dbReference>
<dbReference type="GO" id="GO:0070025">
    <property type="term" value="F:carbon monoxide binding"/>
    <property type="evidence" value="ECO:0007669"/>
    <property type="project" value="TreeGrafter"/>
</dbReference>
<evidence type="ECO:0000256" key="2">
    <source>
        <dbReference type="ARBA" id="ARBA00022723"/>
    </source>
</evidence>
<accession>A0A1M5VP13</accession>
<evidence type="ECO:0000256" key="1">
    <source>
        <dbReference type="ARBA" id="ARBA00007888"/>
    </source>
</evidence>
<sequence>MKNALNEENLIKKIIKEINKKVTTPIYIMEVCGTHTECIVKYGIKSLISDKVNLISGPGCPVCVSDESFIDEAIFLSKIEDIIICTFGDLMKVRGSKHTLQEAKSKGADIRIIYSPQSCINIAKENKDKKVVFLSVGFETTSPIIASVIKTTKANNINNLFFLTSLKIMEPILKKILGQSESKINGLILPGHVAVIQGSKYFSFIPDEFNMPNAICGFSELDILSGIYTIIQQINKSIPIDTYNLYKRWVKKSGNVKAKELMNEVYTLEDVTWRDIGLVPSSALVINNNFKSMDARKVFNIEHMIFKESEKSVIENKKCICGKIMMGYKSPKECELFSTRCNYENPVGPCMVSREGVCRIAYKGGVI</sequence>
<protein>
    <submittedName>
        <fullName evidence="4">Hydrogenase expression/formation protein HypD</fullName>
    </submittedName>
</protein>
<keyword evidence="2" id="KW-0479">Metal-binding</keyword>
<proteinExistence type="inferred from homology"/>
<dbReference type="NCBIfam" id="TIGR00075">
    <property type="entry name" value="hypD"/>
    <property type="match status" value="1"/>
</dbReference>
<evidence type="ECO:0000313" key="5">
    <source>
        <dbReference type="Proteomes" id="UP000184447"/>
    </source>
</evidence>
<dbReference type="GO" id="GO:0051539">
    <property type="term" value="F:4 iron, 4 sulfur cluster binding"/>
    <property type="evidence" value="ECO:0007669"/>
    <property type="project" value="TreeGrafter"/>
</dbReference>
<dbReference type="PANTHER" id="PTHR30149">
    <property type="entry name" value="HYDROGENASE PROTEIN ASSEMBLY PROTEIN HYPD"/>
    <property type="match status" value="1"/>
</dbReference>
<keyword evidence="5" id="KW-1185">Reference proteome</keyword>
<dbReference type="Gene3D" id="6.10.20.100">
    <property type="match status" value="1"/>
</dbReference>
<dbReference type="OrthoDB" id="9770424at2"/>
<dbReference type="InterPro" id="IPR002780">
    <property type="entry name" value="Hyd_form_HypD"/>
</dbReference>
<dbReference type="Proteomes" id="UP000184447">
    <property type="component" value="Unassembled WGS sequence"/>
</dbReference>
<dbReference type="Pfam" id="PF01924">
    <property type="entry name" value="HypD"/>
    <property type="match status" value="1"/>
</dbReference>
<dbReference type="GO" id="GO:0005506">
    <property type="term" value="F:iron ion binding"/>
    <property type="evidence" value="ECO:0007669"/>
    <property type="project" value="TreeGrafter"/>
</dbReference>
<dbReference type="EMBL" id="FQXM01000012">
    <property type="protein sequence ID" value="SHH76992.1"/>
    <property type="molecule type" value="Genomic_DNA"/>
</dbReference>
<dbReference type="PANTHER" id="PTHR30149:SF0">
    <property type="entry name" value="HYDROGENASE MATURATION FACTOR HYPD"/>
    <property type="match status" value="1"/>
</dbReference>
<dbReference type="STRING" id="1121316.SAMN02745207_02404"/>
<comment type="similarity">
    <text evidence="1">Belongs to the HypD family.</text>
</comment>
<dbReference type="RefSeq" id="WP_073338664.1">
    <property type="nucleotide sequence ID" value="NZ_FQXM01000012.1"/>
</dbReference>